<dbReference type="HOGENOM" id="CLU_2968563_0_0_2"/>
<dbReference type="Proteomes" id="UP000008037">
    <property type="component" value="Chromosome"/>
</dbReference>
<proteinExistence type="predicted"/>
<evidence type="ECO:0000313" key="2">
    <source>
        <dbReference type="Proteomes" id="UP000008037"/>
    </source>
</evidence>
<dbReference type="AlphaFoldDB" id="K0IHE0"/>
<dbReference type="STRING" id="1237085.Ngar_c02340"/>
<dbReference type="KEGG" id="nga:Ngar_c02340"/>
<keyword evidence="2" id="KW-1185">Reference proteome</keyword>
<dbReference type="EMBL" id="CP002408">
    <property type="protein sequence ID" value="AFU57182.1"/>
    <property type="molecule type" value="Genomic_DNA"/>
</dbReference>
<organism evidence="1 2">
    <name type="scientific">Nitrososphaera gargensis (strain Ga9.2)</name>
    <dbReference type="NCBI Taxonomy" id="1237085"/>
    <lineage>
        <taxon>Archaea</taxon>
        <taxon>Nitrososphaerota</taxon>
        <taxon>Nitrososphaeria</taxon>
        <taxon>Nitrososphaerales</taxon>
        <taxon>Nitrososphaeraceae</taxon>
        <taxon>Nitrososphaera</taxon>
    </lineage>
</organism>
<protein>
    <submittedName>
        <fullName evidence="1">Uncharacterized protein</fullName>
    </submittedName>
</protein>
<accession>K0IHE0</accession>
<name>K0IHE0_NITGG</name>
<reference evidence="1 2" key="1">
    <citation type="journal article" date="2012" name="Environ. Microbiol.">
        <title>The genome of the ammonia-oxidizing Candidatus Nitrososphaera gargensis: insights into metabolic versatility and environmental adaptations.</title>
        <authorList>
            <person name="Spang A."/>
            <person name="Poehlein A."/>
            <person name="Offre P."/>
            <person name="Zumbragel S."/>
            <person name="Haider S."/>
            <person name="Rychlik N."/>
            <person name="Nowka B."/>
            <person name="Schmeisser C."/>
            <person name="Lebedeva E.V."/>
            <person name="Rattei T."/>
            <person name="Bohm C."/>
            <person name="Schmid M."/>
            <person name="Galushko A."/>
            <person name="Hatzenpichler R."/>
            <person name="Weinmaier T."/>
            <person name="Daniel R."/>
            <person name="Schleper C."/>
            <person name="Spieck E."/>
            <person name="Streit W."/>
            <person name="Wagner M."/>
        </authorList>
    </citation>
    <scope>NUCLEOTIDE SEQUENCE [LARGE SCALE GENOMIC DNA]</scope>
    <source>
        <strain evidence="2">Ga9.2</strain>
    </source>
</reference>
<evidence type="ECO:0000313" key="1">
    <source>
        <dbReference type="EMBL" id="AFU57182.1"/>
    </source>
</evidence>
<dbReference type="BioCyc" id="CNIT1237085:G1324-234-MONOMER"/>
<gene>
    <name evidence="1" type="ordered locus">Ngar_c02340</name>
</gene>
<sequence>MAKFLLTIKPFVTTVKEKKLKYCITCANLATQEACFDVGENVTIVEKYCDTCAMKVLR</sequence>
<dbReference type="InParanoid" id="K0IHE0"/>